<accession>A0A9W4TA38</accession>
<comment type="caution">
    <text evidence="1">The sequence shown here is derived from an EMBL/GenBank/DDBJ whole genome shotgun (WGS) entry which is preliminary data.</text>
</comment>
<feature type="non-terminal residue" evidence="1">
    <location>
        <position position="96"/>
    </location>
</feature>
<proteinExistence type="predicted"/>
<name>A0A9W4TA38_9GLOM</name>
<dbReference type="EMBL" id="CAMKVN010018283">
    <property type="protein sequence ID" value="CAI2198300.1"/>
    <property type="molecule type" value="Genomic_DNA"/>
</dbReference>
<gene>
    <name evidence="1" type="ORF">FWILDA_LOCUS18504</name>
</gene>
<evidence type="ECO:0000313" key="2">
    <source>
        <dbReference type="Proteomes" id="UP001153678"/>
    </source>
</evidence>
<dbReference type="Proteomes" id="UP001153678">
    <property type="component" value="Unassembled WGS sequence"/>
</dbReference>
<evidence type="ECO:0000313" key="1">
    <source>
        <dbReference type="EMBL" id="CAI2198300.1"/>
    </source>
</evidence>
<reference evidence="1" key="1">
    <citation type="submission" date="2022-08" db="EMBL/GenBank/DDBJ databases">
        <authorList>
            <person name="Kallberg Y."/>
            <person name="Tangrot J."/>
            <person name="Rosling A."/>
        </authorList>
    </citation>
    <scope>NUCLEOTIDE SEQUENCE</scope>
    <source>
        <strain evidence="1">Wild A</strain>
    </source>
</reference>
<sequence length="96" mass="11388">QVGNSIIEIENLNNRLTELSSNTTSDRYRARYRALRDTHRNLISSYNGLRFRLNYSQSEVTRLQGLETVEQAQALARDVERLRRNFSTLFRQLQKR</sequence>
<feature type="non-terminal residue" evidence="1">
    <location>
        <position position="1"/>
    </location>
</feature>
<keyword evidence="2" id="KW-1185">Reference proteome</keyword>
<dbReference type="AlphaFoldDB" id="A0A9W4TA38"/>
<organism evidence="1 2">
    <name type="scientific">Funneliformis geosporum</name>
    <dbReference type="NCBI Taxonomy" id="1117311"/>
    <lineage>
        <taxon>Eukaryota</taxon>
        <taxon>Fungi</taxon>
        <taxon>Fungi incertae sedis</taxon>
        <taxon>Mucoromycota</taxon>
        <taxon>Glomeromycotina</taxon>
        <taxon>Glomeromycetes</taxon>
        <taxon>Glomerales</taxon>
        <taxon>Glomeraceae</taxon>
        <taxon>Funneliformis</taxon>
    </lineage>
</organism>
<protein>
    <submittedName>
        <fullName evidence="1">2021_t:CDS:1</fullName>
    </submittedName>
</protein>